<sequence>MEIAASFAKGWPPAATKRLAPAFIKISQHQGTVTMPGFLTFTGHEEIGRQGHRDAATRASVESAIHAADNIEAGEVIVSMLGSYVILEGFVRRRGDVERAVEIAESIVGRGYVRSRMLHR</sequence>
<accession>A0A7W5BI80</accession>
<gene>
    <name evidence="2" type="ORF">FHS26_000203</name>
</gene>
<feature type="domain" description="BON" evidence="1">
    <location>
        <begin position="53"/>
        <end position="120"/>
    </location>
</feature>
<dbReference type="Proteomes" id="UP000518315">
    <property type="component" value="Unassembled WGS sequence"/>
</dbReference>
<protein>
    <recommendedName>
        <fullName evidence="1">BON domain-containing protein</fullName>
    </recommendedName>
</protein>
<keyword evidence="3" id="KW-1185">Reference proteome</keyword>
<dbReference type="PROSITE" id="PS50914">
    <property type="entry name" value="BON"/>
    <property type="match status" value="1"/>
</dbReference>
<dbReference type="InterPro" id="IPR007055">
    <property type="entry name" value="BON_dom"/>
</dbReference>
<reference evidence="2 3" key="1">
    <citation type="submission" date="2020-08" db="EMBL/GenBank/DDBJ databases">
        <title>Genomic Encyclopedia of Type Strains, Phase III (KMG-III): the genomes of soil and plant-associated and newly described type strains.</title>
        <authorList>
            <person name="Whitman W."/>
        </authorList>
    </citation>
    <scope>NUCLEOTIDE SEQUENCE [LARGE SCALE GENOMIC DNA]</scope>
    <source>
        <strain evidence="2 3">CECT 4113</strain>
    </source>
</reference>
<organism evidence="2 3">
    <name type="scientific">Rhizobium pisi</name>
    <dbReference type="NCBI Taxonomy" id="574561"/>
    <lineage>
        <taxon>Bacteria</taxon>
        <taxon>Pseudomonadati</taxon>
        <taxon>Pseudomonadota</taxon>
        <taxon>Alphaproteobacteria</taxon>
        <taxon>Hyphomicrobiales</taxon>
        <taxon>Rhizobiaceae</taxon>
        <taxon>Rhizobium/Agrobacterium group</taxon>
        <taxon>Rhizobium</taxon>
    </lineage>
</organism>
<dbReference type="Pfam" id="PF04972">
    <property type="entry name" value="BON"/>
    <property type="match status" value="1"/>
</dbReference>
<name>A0A7W5BI80_9HYPH</name>
<evidence type="ECO:0000313" key="3">
    <source>
        <dbReference type="Proteomes" id="UP000518315"/>
    </source>
</evidence>
<dbReference type="EMBL" id="JACHXH010000001">
    <property type="protein sequence ID" value="MBB3132508.1"/>
    <property type="molecule type" value="Genomic_DNA"/>
</dbReference>
<dbReference type="AlphaFoldDB" id="A0A7W5BI80"/>
<evidence type="ECO:0000259" key="1">
    <source>
        <dbReference type="PROSITE" id="PS50914"/>
    </source>
</evidence>
<comment type="caution">
    <text evidence="2">The sequence shown here is derived from an EMBL/GenBank/DDBJ whole genome shotgun (WGS) entry which is preliminary data.</text>
</comment>
<evidence type="ECO:0000313" key="2">
    <source>
        <dbReference type="EMBL" id="MBB3132508.1"/>
    </source>
</evidence>
<proteinExistence type="predicted"/>